<dbReference type="InterPro" id="IPR054099">
    <property type="entry name" value="PSII_PsbQ_pln"/>
</dbReference>
<dbReference type="InterPro" id="IPR008797">
    <property type="entry name" value="PSII_PsbQ"/>
</dbReference>
<dbReference type="InterPro" id="IPR023222">
    <property type="entry name" value="PsbQ-like_dom_sf"/>
</dbReference>
<dbReference type="AlphaFoldDB" id="A0A061RFT2"/>
<dbReference type="SUPFAM" id="SSF101112">
    <property type="entry name" value="Oxygen-evolving enhancer protein 3"/>
    <property type="match status" value="1"/>
</dbReference>
<comment type="subcellular location">
    <subcellularLocation>
        <location evidence="1">Plastid</location>
        <location evidence="1">Chloroplast thylakoid membrane</location>
    </subcellularLocation>
</comment>
<evidence type="ECO:0000256" key="6">
    <source>
        <dbReference type="ARBA" id="ARBA00023078"/>
    </source>
</evidence>
<comment type="similarity">
    <text evidence="9">Belongs to the PsbQ family.</text>
</comment>
<dbReference type="GO" id="GO:0009535">
    <property type="term" value="C:chloroplast thylakoid membrane"/>
    <property type="evidence" value="ECO:0007669"/>
    <property type="project" value="UniProtKB-SubCell"/>
</dbReference>
<keyword evidence="4" id="KW-0934">Plastid</keyword>
<dbReference type="GO" id="GO:0009654">
    <property type="term" value="C:photosystem II oxygen evolving complex"/>
    <property type="evidence" value="ECO:0007669"/>
    <property type="project" value="InterPro"/>
</dbReference>
<dbReference type="GO" id="GO:0005509">
    <property type="term" value="F:calcium ion binding"/>
    <property type="evidence" value="ECO:0007669"/>
    <property type="project" value="InterPro"/>
</dbReference>
<keyword evidence="7" id="KW-0472">Membrane</keyword>
<protein>
    <submittedName>
        <fullName evidence="10">Photosystem II oxygen-evolving enhancer protein 3</fullName>
    </submittedName>
</protein>
<evidence type="ECO:0000256" key="9">
    <source>
        <dbReference type="ARBA" id="ARBA00035649"/>
    </source>
</evidence>
<evidence type="ECO:0000256" key="8">
    <source>
        <dbReference type="ARBA" id="ARBA00023276"/>
    </source>
</evidence>
<dbReference type="PANTHER" id="PTHR33399:SF3">
    <property type="entry name" value="OXYGEN-EVOLVING ENHANCER PROTEIN 3-1, CHLOROPLASTIC"/>
    <property type="match status" value="1"/>
</dbReference>
<dbReference type="Pfam" id="PF05757">
    <property type="entry name" value="PsbQ"/>
    <property type="match status" value="1"/>
</dbReference>
<name>A0A061RFT2_9CHLO</name>
<keyword evidence="5" id="KW-0809">Transit peptide</keyword>
<keyword evidence="3" id="KW-0602">Photosynthesis</keyword>
<dbReference type="GO" id="GO:0019898">
    <property type="term" value="C:extrinsic component of membrane"/>
    <property type="evidence" value="ECO:0007669"/>
    <property type="project" value="InterPro"/>
</dbReference>
<dbReference type="Gene3D" id="1.20.120.290">
    <property type="entry name" value="Oxygen-evolving enhancer protein 3 (PsbQ), four-helix up-down bundle"/>
    <property type="match status" value="1"/>
</dbReference>
<organism evidence="10">
    <name type="scientific">Tetraselmis sp. GSL018</name>
    <dbReference type="NCBI Taxonomy" id="582737"/>
    <lineage>
        <taxon>Eukaryota</taxon>
        <taxon>Viridiplantae</taxon>
        <taxon>Chlorophyta</taxon>
        <taxon>core chlorophytes</taxon>
        <taxon>Chlorodendrophyceae</taxon>
        <taxon>Chlorodendrales</taxon>
        <taxon>Chlorodendraceae</taxon>
        <taxon>Tetraselmis</taxon>
    </lineage>
</organism>
<evidence type="ECO:0000256" key="5">
    <source>
        <dbReference type="ARBA" id="ARBA00022946"/>
    </source>
</evidence>
<dbReference type="EMBL" id="GBEZ01015325">
    <property type="protein sequence ID" value="JAC70828.1"/>
    <property type="molecule type" value="Transcribed_RNA"/>
</dbReference>
<gene>
    <name evidence="10" type="primary">PSBQ</name>
    <name evidence="10" type="ORF">TSPGSL018_3270</name>
</gene>
<reference evidence="10" key="1">
    <citation type="submission" date="2014-05" db="EMBL/GenBank/DDBJ databases">
        <title>The transcriptome of the halophilic microalga Tetraselmis sp. GSL018 isolated from the Great Salt Lake, Utah.</title>
        <authorList>
            <person name="Jinkerson R.E."/>
            <person name="D'Adamo S."/>
            <person name="Posewitz M.C."/>
        </authorList>
    </citation>
    <scope>NUCLEOTIDE SEQUENCE</scope>
    <source>
        <strain evidence="10">GSL018</strain>
    </source>
</reference>
<accession>A0A061RFT2</accession>
<sequence length="208" mass="22456">MNTVQLTSSRVASAGLIRPTRAASRAGARRSVVVAASASEDRRTVLSGIAAGFALLSASGVKAVTPVELIDDRKAVENGFDIIYEARDLDLDQAQRDGLVQARSSIASTKARVAEASKRIKDAVAEDIKKEYWTDAKEELRRQVGTLRFDLNTLASSTGDKAARKAALGVNKDLLKKIEELDFQIRSKNKEKALSKLEIVVTSLDSLA</sequence>
<evidence type="ECO:0000256" key="3">
    <source>
        <dbReference type="ARBA" id="ARBA00022531"/>
    </source>
</evidence>
<keyword evidence="2" id="KW-0150">Chloroplast</keyword>
<evidence type="ECO:0000256" key="4">
    <source>
        <dbReference type="ARBA" id="ARBA00022640"/>
    </source>
</evidence>
<evidence type="ECO:0000256" key="1">
    <source>
        <dbReference type="ARBA" id="ARBA00004334"/>
    </source>
</evidence>
<dbReference type="PANTHER" id="PTHR33399">
    <property type="entry name" value="OXYGEN-EVOLVING ENHANCER PROTEIN 3-1, CHLOROPLASTIC"/>
    <property type="match status" value="1"/>
</dbReference>
<dbReference type="GO" id="GO:0009767">
    <property type="term" value="P:photosynthetic electron transport chain"/>
    <property type="evidence" value="ECO:0007669"/>
    <property type="project" value="TreeGrafter"/>
</dbReference>
<evidence type="ECO:0000256" key="7">
    <source>
        <dbReference type="ARBA" id="ARBA00023136"/>
    </source>
</evidence>
<evidence type="ECO:0000256" key="2">
    <source>
        <dbReference type="ARBA" id="ARBA00022528"/>
    </source>
</evidence>
<proteinExistence type="inferred from homology"/>
<keyword evidence="8" id="KW-0604">Photosystem II</keyword>
<evidence type="ECO:0000313" key="10">
    <source>
        <dbReference type="EMBL" id="JAC70828.1"/>
    </source>
</evidence>
<keyword evidence="6" id="KW-0793">Thylakoid</keyword>